<dbReference type="Gene3D" id="1.10.10.10">
    <property type="entry name" value="Winged helix-like DNA-binding domain superfamily/Winged helix DNA-binding domain"/>
    <property type="match status" value="1"/>
</dbReference>
<dbReference type="NCBIfam" id="TIGR02937">
    <property type="entry name" value="sigma70-ECF"/>
    <property type="match status" value="1"/>
</dbReference>
<accession>A0ABN0ZI15</accession>
<dbReference type="Pfam" id="PF08281">
    <property type="entry name" value="Sigma70_r4_2"/>
    <property type="match status" value="1"/>
</dbReference>
<name>A0ABN0ZI15_9BACI</name>
<keyword evidence="3" id="KW-0731">Sigma factor</keyword>
<evidence type="ECO:0000256" key="5">
    <source>
        <dbReference type="ARBA" id="ARBA00023163"/>
    </source>
</evidence>
<dbReference type="InterPro" id="IPR013249">
    <property type="entry name" value="RNA_pol_sigma70_r4_t2"/>
</dbReference>
<dbReference type="SUPFAM" id="SSF88946">
    <property type="entry name" value="Sigma2 domain of RNA polymerase sigma factors"/>
    <property type="match status" value="1"/>
</dbReference>
<dbReference type="InterPro" id="IPR007627">
    <property type="entry name" value="RNA_pol_sigma70_r2"/>
</dbReference>
<keyword evidence="9" id="KW-1185">Reference proteome</keyword>
<protein>
    <submittedName>
        <fullName evidence="8">Sigma-70 family RNA polymerase sigma factor</fullName>
    </submittedName>
</protein>
<evidence type="ECO:0000256" key="1">
    <source>
        <dbReference type="ARBA" id="ARBA00010641"/>
    </source>
</evidence>
<dbReference type="Gene3D" id="1.10.1740.10">
    <property type="match status" value="1"/>
</dbReference>
<evidence type="ECO:0000259" key="7">
    <source>
        <dbReference type="Pfam" id="PF08281"/>
    </source>
</evidence>
<proteinExistence type="inferred from homology"/>
<dbReference type="Proteomes" id="UP001501459">
    <property type="component" value="Unassembled WGS sequence"/>
</dbReference>
<evidence type="ECO:0000259" key="6">
    <source>
        <dbReference type="Pfam" id="PF04542"/>
    </source>
</evidence>
<dbReference type="InterPro" id="IPR013325">
    <property type="entry name" value="RNA_pol_sigma_r2"/>
</dbReference>
<dbReference type="SUPFAM" id="SSF88659">
    <property type="entry name" value="Sigma3 and sigma4 domains of RNA polymerase sigma factors"/>
    <property type="match status" value="1"/>
</dbReference>
<dbReference type="InterPro" id="IPR039425">
    <property type="entry name" value="RNA_pol_sigma-70-like"/>
</dbReference>
<evidence type="ECO:0000313" key="9">
    <source>
        <dbReference type="Proteomes" id="UP001501459"/>
    </source>
</evidence>
<evidence type="ECO:0000256" key="2">
    <source>
        <dbReference type="ARBA" id="ARBA00023015"/>
    </source>
</evidence>
<comment type="similarity">
    <text evidence="1">Belongs to the sigma-70 factor family. ECF subfamily.</text>
</comment>
<dbReference type="InterPro" id="IPR013324">
    <property type="entry name" value="RNA_pol_sigma_r3/r4-like"/>
</dbReference>
<gene>
    <name evidence="8" type="ORF">GCM10008983_27560</name>
</gene>
<reference evidence="8 9" key="1">
    <citation type="journal article" date="2019" name="Int. J. Syst. Evol. Microbiol.">
        <title>The Global Catalogue of Microorganisms (GCM) 10K type strain sequencing project: providing services to taxonomists for standard genome sequencing and annotation.</title>
        <authorList>
            <consortium name="The Broad Institute Genomics Platform"/>
            <consortium name="The Broad Institute Genome Sequencing Center for Infectious Disease"/>
            <person name="Wu L."/>
            <person name="Ma J."/>
        </authorList>
    </citation>
    <scope>NUCLEOTIDE SEQUENCE [LARGE SCALE GENOMIC DNA]</scope>
    <source>
        <strain evidence="8 9">JCM 12149</strain>
    </source>
</reference>
<dbReference type="PANTHER" id="PTHR43133:SF8">
    <property type="entry name" value="RNA POLYMERASE SIGMA FACTOR HI_1459-RELATED"/>
    <property type="match status" value="1"/>
</dbReference>
<keyword evidence="2" id="KW-0805">Transcription regulation</keyword>
<feature type="domain" description="RNA polymerase sigma-70 region 2" evidence="6">
    <location>
        <begin position="24"/>
        <end position="93"/>
    </location>
</feature>
<dbReference type="PANTHER" id="PTHR43133">
    <property type="entry name" value="RNA POLYMERASE ECF-TYPE SIGMA FACTO"/>
    <property type="match status" value="1"/>
</dbReference>
<dbReference type="InterPro" id="IPR036388">
    <property type="entry name" value="WH-like_DNA-bd_sf"/>
</dbReference>
<dbReference type="InterPro" id="IPR014284">
    <property type="entry name" value="RNA_pol_sigma-70_dom"/>
</dbReference>
<dbReference type="CDD" id="cd06171">
    <property type="entry name" value="Sigma70_r4"/>
    <property type="match status" value="1"/>
</dbReference>
<organism evidence="8 9">
    <name type="scientific">Lentibacillus halophilus</name>
    <dbReference type="NCBI Taxonomy" id="295065"/>
    <lineage>
        <taxon>Bacteria</taxon>
        <taxon>Bacillati</taxon>
        <taxon>Bacillota</taxon>
        <taxon>Bacilli</taxon>
        <taxon>Bacillales</taxon>
        <taxon>Bacillaceae</taxon>
        <taxon>Lentibacillus</taxon>
    </lineage>
</organism>
<evidence type="ECO:0000256" key="4">
    <source>
        <dbReference type="ARBA" id="ARBA00023125"/>
    </source>
</evidence>
<dbReference type="EMBL" id="BAAADM010000056">
    <property type="protein sequence ID" value="GAA0447957.1"/>
    <property type="molecule type" value="Genomic_DNA"/>
</dbReference>
<comment type="caution">
    <text evidence="8">The sequence shown here is derived from an EMBL/GenBank/DDBJ whole genome shotgun (WGS) entry which is preliminary data.</text>
</comment>
<feature type="domain" description="RNA polymerase sigma factor 70 region 4 type 2" evidence="7">
    <location>
        <begin position="124"/>
        <end position="175"/>
    </location>
</feature>
<sequence>MEDRTDLELINLVKQKHRPALEEIYTRYIKLIYSFAYKFSHGNEEDAKEMVQLTFLKLWTTKSSYDPSQGKFVNWLLTIARNVCIDYIRRKKKDEHTSHHYDTDRTLYLADPKDHIEESFQQTEIAKAKSRLSTEQRKLIDLLYWRGFTLMEIAEMENTPVGTIKSRLHQSLKQLKRHLENGGFIDGKEM</sequence>
<dbReference type="Pfam" id="PF04542">
    <property type="entry name" value="Sigma70_r2"/>
    <property type="match status" value="1"/>
</dbReference>
<evidence type="ECO:0000256" key="3">
    <source>
        <dbReference type="ARBA" id="ARBA00023082"/>
    </source>
</evidence>
<evidence type="ECO:0000313" key="8">
    <source>
        <dbReference type="EMBL" id="GAA0447957.1"/>
    </source>
</evidence>
<dbReference type="RefSeq" id="WP_343754236.1">
    <property type="nucleotide sequence ID" value="NZ_BAAADM010000056.1"/>
</dbReference>
<keyword evidence="4" id="KW-0238">DNA-binding</keyword>
<keyword evidence="5" id="KW-0804">Transcription</keyword>